<dbReference type="Bgee" id="ENSACLG00000002697">
    <property type="expression patterns" value="Expressed in liver and 8 other cell types or tissues"/>
</dbReference>
<dbReference type="CTD" id="434197"/>
<dbReference type="InterPro" id="IPR029625">
    <property type="entry name" value="FAM169"/>
</dbReference>
<dbReference type="GeneTree" id="ENSGT00510000048902"/>
<reference evidence="2" key="4">
    <citation type="submission" date="2025-09" db="UniProtKB">
        <authorList>
            <consortium name="Ensembl"/>
        </authorList>
    </citation>
    <scope>IDENTIFICATION</scope>
</reference>
<protein>
    <recommendedName>
        <fullName evidence="4">Family with sequence similarity 169 member B</fullName>
    </recommendedName>
</protein>
<proteinExistence type="predicted"/>
<reference evidence="2" key="3">
    <citation type="submission" date="2025-08" db="UniProtKB">
        <authorList>
            <consortium name="Ensembl"/>
        </authorList>
    </citation>
    <scope>IDENTIFICATION</scope>
</reference>
<dbReference type="OrthoDB" id="8954808at2759"/>
<feature type="compositionally biased region" description="Basic residues" evidence="1">
    <location>
        <begin position="357"/>
        <end position="366"/>
    </location>
</feature>
<accession>A0A3P8NGQ8</accession>
<reference evidence="3" key="2">
    <citation type="submission" date="2023-03" db="EMBL/GenBank/DDBJ databases">
        <authorList>
            <consortium name="Wellcome Sanger Institute Data Sharing"/>
        </authorList>
    </citation>
    <scope>NUCLEOTIDE SEQUENCE [LARGE SCALE GENOMIC DNA]</scope>
</reference>
<keyword evidence="3" id="KW-1185">Reference proteome</keyword>
<dbReference type="AlphaFoldDB" id="A0A3P8NGQ8"/>
<dbReference type="CDD" id="cd04301">
    <property type="entry name" value="NAT_SF"/>
    <property type="match status" value="1"/>
</dbReference>
<dbReference type="Proteomes" id="UP000265100">
    <property type="component" value="Chromosome 7"/>
</dbReference>
<evidence type="ECO:0008006" key="4">
    <source>
        <dbReference type="Google" id="ProtNLM"/>
    </source>
</evidence>
<dbReference type="OMA" id="SWWPTED"/>
<feature type="compositionally biased region" description="Basic and acidic residues" evidence="1">
    <location>
        <begin position="367"/>
        <end position="385"/>
    </location>
</feature>
<evidence type="ECO:0000256" key="1">
    <source>
        <dbReference type="SAM" id="MobiDB-lite"/>
    </source>
</evidence>
<name>A0A3P8NGQ8_ASTCA</name>
<dbReference type="STRING" id="8154.ENSACLP00000003975"/>
<evidence type="ECO:0000313" key="3">
    <source>
        <dbReference type="Proteomes" id="UP000265100"/>
    </source>
</evidence>
<dbReference type="RefSeq" id="XP_026028354.1">
    <property type="nucleotide sequence ID" value="XM_026172569.1"/>
</dbReference>
<sequence length="403" mass="45040">MYPVDLPSVDHNDLTSASEQYMSSLESSPCDNEWFQSSQTSKVAITATNVSQLQLFEDGQPACAVLALHPSDDQTQVVSLYLHGKWWLLDDVLRTSSKSRSGLVSVQSVMERVIVFLLSQIMERPSLFSLHPPKESCKVLWKDNQAVGFYTVKHKGSLCDGWSSCCYLLPVLDTVLVRRSCRRRGFGLQMLEDFCSSFSTEEFLGVSSPLSPSMAAVFKRFLQKHQQYRERLYEVEAPGGWTQRRNIWLNILLGRYCLGTDKESSPISGETQRNALKDSFHKTCILDLGTLGSTGVNTAVVLDSAEQQFKSCEPSQGRWSLSSELPGTGCSPAAQTIHVQSGPPTRLLNTAQALKSKASKSTKHHRQEPEDMQKIPKRARSELKHVHTKTAFSSRARRECSDT</sequence>
<dbReference type="GeneID" id="113025125"/>
<dbReference type="Ensembl" id="ENSACLT00000004060.2">
    <property type="protein sequence ID" value="ENSACLP00000003975.1"/>
    <property type="gene ID" value="ENSACLG00000002697.2"/>
</dbReference>
<dbReference type="PANTHER" id="PTHR22442:SF4">
    <property type="entry name" value="PROTEIN FAM169BP"/>
    <property type="match status" value="1"/>
</dbReference>
<dbReference type="PANTHER" id="PTHR22442">
    <property type="match status" value="1"/>
</dbReference>
<reference evidence="2 3" key="1">
    <citation type="submission" date="2018-05" db="EMBL/GenBank/DDBJ databases">
        <authorList>
            <person name="Datahose"/>
        </authorList>
    </citation>
    <scope>NUCLEOTIDE SEQUENCE</scope>
</reference>
<organism evidence="2 3">
    <name type="scientific">Astatotilapia calliptera</name>
    <name type="common">Eastern happy</name>
    <name type="synonym">Chromis callipterus</name>
    <dbReference type="NCBI Taxonomy" id="8154"/>
    <lineage>
        <taxon>Eukaryota</taxon>
        <taxon>Metazoa</taxon>
        <taxon>Chordata</taxon>
        <taxon>Craniata</taxon>
        <taxon>Vertebrata</taxon>
        <taxon>Euteleostomi</taxon>
        <taxon>Actinopterygii</taxon>
        <taxon>Neopterygii</taxon>
        <taxon>Teleostei</taxon>
        <taxon>Neoteleostei</taxon>
        <taxon>Acanthomorphata</taxon>
        <taxon>Ovalentaria</taxon>
        <taxon>Cichlomorphae</taxon>
        <taxon>Cichliformes</taxon>
        <taxon>Cichlidae</taxon>
        <taxon>African cichlids</taxon>
        <taxon>Pseudocrenilabrinae</taxon>
        <taxon>Haplochromini</taxon>
        <taxon>Astatotilapia</taxon>
    </lineage>
</organism>
<evidence type="ECO:0000313" key="2">
    <source>
        <dbReference type="Ensembl" id="ENSACLP00000003975.1"/>
    </source>
</evidence>
<feature type="region of interest" description="Disordered" evidence="1">
    <location>
        <begin position="355"/>
        <end position="403"/>
    </location>
</feature>